<protein>
    <submittedName>
        <fullName evidence="2">Uncharacterized protein</fullName>
    </submittedName>
</protein>
<evidence type="ECO:0000313" key="1">
    <source>
        <dbReference type="Proteomes" id="UP000504637"/>
    </source>
</evidence>
<dbReference type="AlphaFoldDB" id="A0A6J3M4Y3"/>
<dbReference type="RefSeq" id="XP_033460126.1">
    <property type="nucleotide sequence ID" value="XM_033604888.1"/>
</dbReference>
<name>A0A6J3M4Y3_9PEZI</name>
<keyword evidence="1" id="KW-1185">Reference proteome</keyword>
<dbReference type="GeneID" id="54362688"/>
<sequence>MRELASRFFEVKHAEAAIGSPNNEYGSEMHSFPSYFAANQGCATTTRGIYQSTVHTLSIFNSEL</sequence>
<dbReference type="Proteomes" id="UP000504637">
    <property type="component" value="Unplaced"/>
</dbReference>
<reference evidence="2" key="3">
    <citation type="submission" date="2025-08" db="UniProtKB">
        <authorList>
            <consortium name="RefSeq"/>
        </authorList>
    </citation>
    <scope>IDENTIFICATION</scope>
    <source>
        <strain evidence="2">CBS 342.82</strain>
    </source>
</reference>
<organism evidence="2">
    <name type="scientific">Dissoconium aciculare CBS 342.82</name>
    <dbReference type="NCBI Taxonomy" id="1314786"/>
    <lineage>
        <taxon>Eukaryota</taxon>
        <taxon>Fungi</taxon>
        <taxon>Dikarya</taxon>
        <taxon>Ascomycota</taxon>
        <taxon>Pezizomycotina</taxon>
        <taxon>Dothideomycetes</taxon>
        <taxon>Dothideomycetidae</taxon>
        <taxon>Mycosphaerellales</taxon>
        <taxon>Dissoconiaceae</taxon>
        <taxon>Dissoconium</taxon>
    </lineage>
</organism>
<gene>
    <name evidence="2" type="ORF">K489DRAFT_380478</name>
</gene>
<reference evidence="2" key="2">
    <citation type="submission" date="2020-04" db="EMBL/GenBank/DDBJ databases">
        <authorList>
            <consortium name="NCBI Genome Project"/>
        </authorList>
    </citation>
    <scope>NUCLEOTIDE SEQUENCE</scope>
    <source>
        <strain evidence="2">CBS 342.82</strain>
    </source>
</reference>
<proteinExistence type="predicted"/>
<accession>A0A6J3M4Y3</accession>
<reference evidence="2" key="1">
    <citation type="submission" date="2020-01" db="EMBL/GenBank/DDBJ databases">
        <authorList>
            <consortium name="DOE Joint Genome Institute"/>
            <person name="Haridas S."/>
            <person name="Albert R."/>
            <person name="Binder M."/>
            <person name="Bloem J."/>
            <person name="Labutti K."/>
            <person name="Salamov A."/>
            <person name="Andreopoulos B."/>
            <person name="Baker S.E."/>
            <person name="Barry K."/>
            <person name="Bills G."/>
            <person name="Bluhm B.H."/>
            <person name="Cannon C."/>
            <person name="Castanera R."/>
            <person name="Culley D.E."/>
            <person name="Daum C."/>
            <person name="Ezra D."/>
            <person name="Gonzalez J.B."/>
            <person name="Henrissat B."/>
            <person name="Kuo A."/>
            <person name="Liang C."/>
            <person name="Lipzen A."/>
            <person name="Lutzoni F."/>
            <person name="Magnuson J."/>
            <person name="Mondo S."/>
            <person name="Nolan M."/>
            <person name="Ohm R."/>
            <person name="Pangilinan J."/>
            <person name="Park H.-J."/>
            <person name="Ramirez L."/>
            <person name="Alfaro M."/>
            <person name="Sun H."/>
            <person name="Tritt A."/>
            <person name="Yoshinaga Y."/>
            <person name="Zwiers L.-H."/>
            <person name="Turgeon B.G."/>
            <person name="Goodwin S.B."/>
            <person name="Spatafora J.W."/>
            <person name="Crous P.W."/>
            <person name="Grigoriev I.V."/>
        </authorList>
    </citation>
    <scope>NUCLEOTIDE SEQUENCE</scope>
    <source>
        <strain evidence="2">CBS 342.82</strain>
    </source>
</reference>
<evidence type="ECO:0000313" key="2">
    <source>
        <dbReference type="RefSeq" id="XP_033460126.1"/>
    </source>
</evidence>